<proteinExistence type="predicted"/>
<keyword evidence="2" id="KW-1185">Reference proteome</keyword>
<dbReference type="Pfam" id="PF08888">
    <property type="entry name" value="HopJ"/>
    <property type="match status" value="1"/>
</dbReference>
<dbReference type="Proteomes" id="UP001204144">
    <property type="component" value="Unassembled WGS sequence"/>
</dbReference>
<gene>
    <name evidence="1" type="ORF">EGI31_23400</name>
</gene>
<evidence type="ECO:0000313" key="2">
    <source>
        <dbReference type="Proteomes" id="UP001204144"/>
    </source>
</evidence>
<organism evidence="1 2">
    <name type="scientific">Lacihabitans soyangensis</name>
    <dbReference type="NCBI Taxonomy" id="869394"/>
    <lineage>
        <taxon>Bacteria</taxon>
        <taxon>Pseudomonadati</taxon>
        <taxon>Bacteroidota</taxon>
        <taxon>Cytophagia</taxon>
        <taxon>Cytophagales</taxon>
        <taxon>Leadbetterellaceae</taxon>
        <taxon>Lacihabitans</taxon>
    </lineage>
</organism>
<dbReference type="RefSeq" id="WP_255039597.1">
    <property type="nucleotide sequence ID" value="NZ_RJUF01000194.1"/>
</dbReference>
<dbReference type="EMBL" id="RJUF01000194">
    <property type="protein sequence ID" value="MCP9765893.1"/>
    <property type="molecule type" value="Genomic_DNA"/>
</dbReference>
<dbReference type="Gene3D" id="3.20.160.10">
    <property type="entry name" value="vpa0580 domain like"/>
    <property type="match status" value="1"/>
</dbReference>
<evidence type="ECO:0000313" key="1">
    <source>
        <dbReference type="EMBL" id="MCP9765893.1"/>
    </source>
</evidence>
<name>A0AAE3KVA3_9BACT</name>
<dbReference type="InterPro" id="IPR038604">
    <property type="entry name" value="HopJ_sf"/>
</dbReference>
<reference evidence="1 2" key="1">
    <citation type="submission" date="2018-11" db="EMBL/GenBank/DDBJ databases">
        <title>Novel bacteria species description.</title>
        <authorList>
            <person name="Han J.-H."/>
        </authorList>
    </citation>
    <scope>NUCLEOTIDE SEQUENCE [LARGE SCALE GENOMIC DNA]</scope>
    <source>
        <strain evidence="1 2">KCTC23259</strain>
    </source>
</reference>
<accession>A0AAE3KVA3</accession>
<protein>
    <submittedName>
        <fullName evidence="1">Type III effector</fullName>
    </submittedName>
</protein>
<dbReference type="AlphaFoldDB" id="A0AAE3KVA3"/>
<comment type="caution">
    <text evidence="1">The sequence shown here is derived from an EMBL/GenBank/DDBJ whole genome shotgun (WGS) entry which is preliminary data.</text>
</comment>
<dbReference type="InterPro" id="IPR014984">
    <property type="entry name" value="HopJ"/>
</dbReference>
<sequence>MTVAELVQKIKTQAANIQFSEIIETVDAHYNFTPTAFKNGETMNEANQNNGSCKVFSFAKKQNFSKEETLACFGDYYRKDVLENPEGSDHQNIRNFIKFGWEGIVFEGEALSEKK</sequence>